<comment type="caution">
    <text evidence="8">The sequence shown here is derived from an EMBL/GenBank/DDBJ whole genome shotgun (WGS) entry which is preliminary data.</text>
</comment>
<dbReference type="GO" id="GO:0003677">
    <property type="term" value="F:DNA binding"/>
    <property type="evidence" value="ECO:0007669"/>
    <property type="project" value="UniProtKB-KW"/>
</dbReference>
<proteinExistence type="predicted"/>
<dbReference type="InterPro" id="IPR050655">
    <property type="entry name" value="Plant_B3_domain"/>
</dbReference>
<comment type="subcellular location">
    <subcellularLocation>
        <location evidence="1">Nucleus</location>
    </subcellularLocation>
</comment>
<accession>A0AAW1XNR9</accession>
<feature type="domain" description="TF-B3" evidence="6">
    <location>
        <begin position="12"/>
        <end position="106"/>
    </location>
</feature>
<evidence type="ECO:0000256" key="2">
    <source>
        <dbReference type="ARBA" id="ARBA00023015"/>
    </source>
</evidence>
<dbReference type="EMBL" id="JBEDUW010000032">
    <property type="protein sequence ID" value="KAK9907205.1"/>
    <property type="molecule type" value="Genomic_DNA"/>
</dbReference>
<dbReference type="SUPFAM" id="SSF101936">
    <property type="entry name" value="DNA-binding pseudobarrel domain"/>
    <property type="match status" value="2"/>
</dbReference>
<evidence type="ECO:0000313" key="7">
    <source>
        <dbReference type="EMBL" id="KAK9907205.1"/>
    </source>
</evidence>
<evidence type="ECO:0000313" key="9">
    <source>
        <dbReference type="Proteomes" id="UP001457282"/>
    </source>
</evidence>
<dbReference type="CDD" id="cd10017">
    <property type="entry name" value="B3_DNA"/>
    <property type="match status" value="2"/>
</dbReference>
<organism evidence="8 9">
    <name type="scientific">Rubus argutus</name>
    <name type="common">Southern blackberry</name>
    <dbReference type="NCBI Taxonomy" id="59490"/>
    <lineage>
        <taxon>Eukaryota</taxon>
        <taxon>Viridiplantae</taxon>
        <taxon>Streptophyta</taxon>
        <taxon>Embryophyta</taxon>
        <taxon>Tracheophyta</taxon>
        <taxon>Spermatophyta</taxon>
        <taxon>Magnoliopsida</taxon>
        <taxon>eudicotyledons</taxon>
        <taxon>Gunneridae</taxon>
        <taxon>Pentapetalae</taxon>
        <taxon>rosids</taxon>
        <taxon>fabids</taxon>
        <taxon>Rosales</taxon>
        <taxon>Rosaceae</taxon>
        <taxon>Rosoideae</taxon>
        <taxon>Rosoideae incertae sedis</taxon>
        <taxon>Rubus</taxon>
    </lineage>
</organism>
<reference evidence="8 9" key="1">
    <citation type="journal article" date="2023" name="G3 (Bethesda)">
        <title>A chromosome-length genome assembly and annotation of blackberry (Rubus argutus, cv. 'Hillquist').</title>
        <authorList>
            <person name="Bruna T."/>
            <person name="Aryal R."/>
            <person name="Dudchenko O."/>
            <person name="Sargent D.J."/>
            <person name="Mead D."/>
            <person name="Buti M."/>
            <person name="Cavallini A."/>
            <person name="Hytonen T."/>
            <person name="Andres J."/>
            <person name="Pham M."/>
            <person name="Weisz D."/>
            <person name="Mascagni F."/>
            <person name="Usai G."/>
            <person name="Natali L."/>
            <person name="Bassil N."/>
            <person name="Fernandez G.E."/>
            <person name="Lomsadze A."/>
            <person name="Armour M."/>
            <person name="Olukolu B."/>
            <person name="Poorten T."/>
            <person name="Britton C."/>
            <person name="Davik J."/>
            <person name="Ashrafi H."/>
            <person name="Aiden E.L."/>
            <person name="Borodovsky M."/>
            <person name="Worthington M."/>
        </authorList>
    </citation>
    <scope>NUCLEOTIDE SEQUENCE [LARGE SCALE GENOMIC DNA]</scope>
    <source>
        <strain evidence="8">PI 553951</strain>
    </source>
</reference>
<keyword evidence="3" id="KW-0238">DNA-binding</keyword>
<feature type="domain" description="TF-B3" evidence="6">
    <location>
        <begin position="193"/>
        <end position="294"/>
    </location>
</feature>
<dbReference type="SMART" id="SM01019">
    <property type="entry name" value="B3"/>
    <property type="match status" value="2"/>
</dbReference>
<evidence type="ECO:0000259" key="6">
    <source>
        <dbReference type="PROSITE" id="PS50863"/>
    </source>
</evidence>
<dbReference type="EMBL" id="JBEDUW010000003">
    <property type="protein sequence ID" value="KAK9938058.1"/>
    <property type="molecule type" value="Genomic_DNA"/>
</dbReference>
<dbReference type="Pfam" id="PF02362">
    <property type="entry name" value="B3"/>
    <property type="match status" value="2"/>
</dbReference>
<dbReference type="InterPro" id="IPR003340">
    <property type="entry name" value="B3_DNA-bd"/>
</dbReference>
<dbReference type="GO" id="GO:0005634">
    <property type="term" value="C:nucleus"/>
    <property type="evidence" value="ECO:0007669"/>
    <property type="project" value="UniProtKB-SubCell"/>
</dbReference>
<dbReference type="InterPro" id="IPR015300">
    <property type="entry name" value="DNA-bd_pseudobarrel_sf"/>
</dbReference>
<dbReference type="AlphaFoldDB" id="A0AAW1XNR9"/>
<evidence type="ECO:0000256" key="5">
    <source>
        <dbReference type="ARBA" id="ARBA00023242"/>
    </source>
</evidence>
<evidence type="ECO:0000313" key="8">
    <source>
        <dbReference type="EMBL" id="KAK9938058.1"/>
    </source>
</evidence>
<evidence type="ECO:0000256" key="3">
    <source>
        <dbReference type="ARBA" id="ARBA00023125"/>
    </source>
</evidence>
<dbReference type="Gene3D" id="2.40.330.10">
    <property type="entry name" value="DNA-binding pseudobarrel domain"/>
    <property type="match status" value="2"/>
</dbReference>
<protein>
    <recommendedName>
        <fullName evidence="6">TF-B3 domain-containing protein</fullName>
    </recommendedName>
</protein>
<keyword evidence="4" id="KW-0804">Transcription</keyword>
<keyword evidence="2" id="KW-0805">Transcription regulation</keyword>
<name>A0AAW1XNR9_RUBAR</name>
<dbReference type="Proteomes" id="UP001457282">
    <property type="component" value="Unassembled WGS sequence"/>
</dbReference>
<sequence length="314" mass="35675">MGRKPNQRSPKKQSFFKVLLGNFSKHLRIPPKFTKKYIRPSLSKCSLRGPSGQCWNVELEKTENGMFFHNDGWHSFVKDNLLKIGDFLVFRYDGESKFKVKIFDRTCCEKDIEVVKRRSGCPASPANEGNQLAGVQDEEVIDLETEIYKKHTEKKTRTAGRRIRNNVMPGEGLRIEGVNETSTGSILFKSENSCFKLTLKRSYQQYVVAVPKEISVAEGLMNKKAVKIQDPTGKPWPAKLVTIKCKQNNGNQIRLDMSTGWGECCKANKILVGDTVVFEFVRKTVLQLHIFRKGLGKREGKSPFVVLDAPNMKN</sequence>
<evidence type="ECO:0000256" key="4">
    <source>
        <dbReference type="ARBA" id="ARBA00023163"/>
    </source>
</evidence>
<dbReference type="PROSITE" id="PS50863">
    <property type="entry name" value="B3"/>
    <property type="match status" value="2"/>
</dbReference>
<keyword evidence="9" id="KW-1185">Reference proteome</keyword>
<dbReference type="PANTHER" id="PTHR31920">
    <property type="entry name" value="B3 DOMAIN-CONTAINING"/>
    <property type="match status" value="1"/>
</dbReference>
<keyword evidence="5" id="KW-0539">Nucleus</keyword>
<evidence type="ECO:0000256" key="1">
    <source>
        <dbReference type="ARBA" id="ARBA00004123"/>
    </source>
</evidence>
<gene>
    <name evidence="7" type="ORF">M0R45_002207</name>
    <name evidence="8" type="ORF">M0R45_014818</name>
</gene>
<dbReference type="PANTHER" id="PTHR31920:SF135">
    <property type="entry name" value="B3 DOMAIN-CONTAINING PROTEIN OS03G0621600-RELATED"/>
    <property type="match status" value="1"/>
</dbReference>